<dbReference type="Proteomes" id="UP000677228">
    <property type="component" value="Unassembled WGS sequence"/>
</dbReference>
<protein>
    <submittedName>
        <fullName evidence="3">Uncharacterized protein</fullName>
    </submittedName>
</protein>
<dbReference type="Proteomes" id="UP000682733">
    <property type="component" value="Unassembled WGS sequence"/>
</dbReference>
<dbReference type="EMBL" id="CAJOBA010000262">
    <property type="protein sequence ID" value="CAF3518176.1"/>
    <property type="molecule type" value="Genomic_DNA"/>
</dbReference>
<comment type="caution">
    <text evidence="3">The sequence shown here is derived from an EMBL/GenBank/DDBJ whole genome shotgun (WGS) entry which is preliminary data.</text>
</comment>
<dbReference type="AlphaFoldDB" id="A0A814JJV2"/>
<dbReference type="OrthoDB" id="19311at2759"/>
<proteinExistence type="predicted"/>
<dbReference type="EMBL" id="CAJNOQ010003979">
    <property type="protein sequence ID" value="CAF1039011.1"/>
    <property type="molecule type" value="Genomic_DNA"/>
</dbReference>
<evidence type="ECO:0000313" key="2">
    <source>
        <dbReference type="EMBL" id="CAF0740764.1"/>
    </source>
</evidence>
<feature type="region of interest" description="Disordered" evidence="1">
    <location>
        <begin position="1"/>
        <end position="23"/>
    </location>
</feature>
<name>A0A814JJV2_9BILA</name>
<evidence type="ECO:0000256" key="1">
    <source>
        <dbReference type="SAM" id="MobiDB-lite"/>
    </source>
</evidence>
<sequence>MADNAIITDNETPNGTEENHQTISPLTSTSTICRTIVRDLCGKYCWDNLILPSVSTYEPTATTHGMTVPIDESHGLPTYKNQPPDADILDKLLQYIYNQSPELAFYLDRTLTDVFPTSALINKNDETAIMRMINEQETSEIDYYQNVQGKRQQNISQNILDDNFLHML</sequence>
<dbReference type="Proteomes" id="UP000681722">
    <property type="component" value="Unassembled WGS sequence"/>
</dbReference>
<evidence type="ECO:0000313" key="4">
    <source>
        <dbReference type="EMBL" id="CAF3518176.1"/>
    </source>
</evidence>
<gene>
    <name evidence="3" type="ORF">GPM918_LOCUS15679</name>
    <name evidence="2" type="ORF">OVA965_LOCUS1425</name>
    <name evidence="5" type="ORF">SRO942_LOCUS15679</name>
    <name evidence="4" type="ORF">TMI583_LOCUS1426</name>
</gene>
<dbReference type="Proteomes" id="UP000663829">
    <property type="component" value="Unassembled WGS sequence"/>
</dbReference>
<keyword evidence="6" id="KW-1185">Reference proteome</keyword>
<organism evidence="3 6">
    <name type="scientific">Didymodactylos carnosus</name>
    <dbReference type="NCBI Taxonomy" id="1234261"/>
    <lineage>
        <taxon>Eukaryota</taxon>
        <taxon>Metazoa</taxon>
        <taxon>Spiralia</taxon>
        <taxon>Gnathifera</taxon>
        <taxon>Rotifera</taxon>
        <taxon>Eurotatoria</taxon>
        <taxon>Bdelloidea</taxon>
        <taxon>Philodinida</taxon>
        <taxon>Philodinidae</taxon>
        <taxon>Didymodactylos</taxon>
    </lineage>
</organism>
<feature type="compositionally biased region" description="Polar residues" evidence="1">
    <location>
        <begin position="7"/>
        <end position="23"/>
    </location>
</feature>
<evidence type="ECO:0000313" key="3">
    <source>
        <dbReference type="EMBL" id="CAF1039011.1"/>
    </source>
</evidence>
<evidence type="ECO:0000313" key="5">
    <source>
        <dbReference type="EMBL" id="CAF3809403.1"/>
    </source>
</evidence>
<accession>A0A814JJV2</accession>
<dbReference type="EMBL" id="CAJNOK010000262">
    <property type="protein sequence ID" value="CAF0740764.1"/>
    <property type="molecule type" value="Genomic_DNA"/>
</dbReference>
<dbReference type="EMBL" id="CAJOBC010003979">
    <property type="protein sequence ID" value="CAF3809403.1"/>
    <property type="molecule type" value="Genomic_DNA"/>
</dbReference>
<evidence type="ECO:0000313" key="6">
    <source>
        <dbReference type="Proteomes" id="UP000663829"/>
    </source>
</evidence>
<reference evidence="3" key="1">
    <citation type="submission" date="2021-02" db="EMBL/GenBank/DDBJ databases">
        <authorList>
            <person name="Nowell W R."/>
        </authorList>
    </citation>
    <scope>NUCLEOTIDE SEQUENCE</scope>
</reference>